<keyword evidence="1" id="KW-0472">Membrane</keyword>
<dbReference type="AlphaFoldDB" id="A0A150FS86"/>
<feature type="transmembrane region" description="Helical" evidence="1">
    <location>
        <begin position="6"/>
        <end position="28"/>
    </location>
</feature>
<protein>
    <submittedName>
        <fullName evidence="2">Uncharacterized protein</fullName>
    </submittedName>
</protein>
<keyword evidence="1" id="KW-0812">Transmembrane</keyword>
<evidence type="ECO:0000313" key="3">
    <source>
        <dbReference type="Proteomes" id="UP000092605"/>
    </source>
</evidence>
<dbReference type="STRING" id="1121328.JWYL7_1523"/>
<gene>
    <name evidence="2" type="ORF">JWYL7_1523</name>
</gene>
<reference evidence="2 3" key="1">
    <citation type="submission" date="2016-02" db="EMBL/GenBank/DDBJ databases">
        <title>Draft genome sequence for Clostridium paradoxum JW-YL-7.</title>
        <authorList>
            <person name="Utturkar S.M."/>
            <person name="Lancaster A."/>
            <person name="Poole F.L."/>
            <person name="Adams M.W."/>
            <person name="Brown S.D."/>
        </authorList>
    </citation>
    <scope>NUCLEOTIDE SEQUENCE [LARGE SCALE GENOMIC DNA]</scope>
    <source>
        <strain evidence="2 3">JW-YL-7</strain>
    </source>
</reference>
<proteinExistence type="predicted"/>
<comment type="caution">
    <text evidence="2">The sequence shown here is derived from an EMBL/GenBank/DDBJ whole genome shotgun (WGS) entry which is preliminary data.</text>
</comment>
<organism evidence="2 3">
    <name type="scientific">Alkalithermobacter thermoalcaliphilus JW-YL-7 = DSM 7308</name>
    <dbReference type="NCBI Taxonomy" id="1121328"/>
    <lineage>
        <taxon>Bacteria</taxon>
        <taxon>Bacillati</taxon>
        <taxon>Bacillota</taxon>
        <taxon>Clostridia</taxon>
        <taxon>Peptostreptococcales</taxon>
        <taxon>Tepidibacteraceae</taxon>
        <taxon>Alkalithermobacter</taxon>
    </lineage>
</organism>
<keyword evidence="1" id="KW-1133">Transmembrane helix</keyword>
<evidence type="ECO:0000256" key="1">
    <source>
        <dbReference type="SAM" id="Phobius"/>
    </source>
</evidence>
<sequence precursor="true">MTSQALGFLVTVWVIIFAVAGISINALIKGEQEKNK</sequence>
<name>A0A150FS86_CLOPD</name>
<dbReference type="PATRIC" id="fig|1121328.3.peg.1534"/>
<accession>A0A150FS86</accession>
<dbReference type="EMBL" id="LSFY01000001">
    <property type="protein sequence ID" value="KXZ40448.1"/>
    <property type="molecule type" value="Genomic_DNA"/>
</dbReference>
<evidence type="ECO:0000313" key="2">
    <source>
        <dbReference type="EMBL" id="KXZ40448.1"/>
    </source>
</evidence>
<dbReference type="Proteomes" id="UP000092605">
    <property type="component" value="Unassembled WGS sequence"/>
</dbReference>